<evidence type="ECO:0000313" key="1">
    <source>
        <dbReference type="Proteomes" id="UP000095286"/>
    </source>
</evidence>
<proteinExistence type="predicted"/>
<name>A0AC35U7V1_9BILA</name>
<dbReference type="Proteomes" id="UP000095286">
    <property type="component" value="Unplaced"/>
</dbReference>
<protein>
    <submittedName>
        <fullName evidence="2">Ribonuclease kappa</fullName>
    </submittedName>
</protein>
<accession>A0AC35U7V1</accession>
<organism evidence="1 2">
    <name type="scientific">Rhabditophanes sp. KR3021</name>
    <dbReference type="NCBI Taxonomy" id="114890"/>
    <lineage>
        <taxon>Eukaryota</taxon>
        <taxon>Metazoa</taxon>
        <taxon>Ecdysozoa</taxon>
        <taxon>Nematoda</taxon>
        <taxon>Chromadorea</taxon>
        <taxon>Rhabditida</taxon>
        <taxon>Tylenchina</taxon>
        <taxon>Panagrolaimomorpha</taxon>
        <taxon>Strongyloidoidea</taxon>
        <taxon>Alloionematidae</taxon>
        <taxon>Rhabditophanes</taxon>
    </lineage>
</organism>
<sequence>MVKLCPLCGPKMSAFLMLISVWGIFFLGLLGVFFYTQAVTLYPDLHFSEESVGPDGPTTDAIIAKYGDKATQCWVAAGMYVITFVVVVWQNKYNPVSVL</sequence>
<evidence type="ECO:0000313" key="2">
    <source>
        <dbReference type="WBParaSite" id="RSKR_0000829800.1"/>
    </source>
</evidence>
<dbReference type="WBParaSite" id="RSKR_0000829800.1">
    <property type="protein sequence ID" value="RSKR_0000829800.1"/>
    <property type="gene ID" value="RSKR_0000829800"/>
</dbReference>
<reference evidence="2" key="1">
    <citation type="submission" date="2016-11" db="UniProtKB">
        <authorList>
            <consortium name="WormBaseParasite"/>
        </authorList>
    </citation>
    <scope>IDENTIFICATION</scope>
    <source>
        <strain evidence="2">KR3021</strain>
    </source>
</reference>